<evidence type="ECO:0000256" key="3">
    <source>
        <dbReference type="ARBA" id="ARBA00022692"/>
    </source>
</evidence>
<evidence type="ECO:0000256" key="6">
    <source>
        <dbReference type="PIRNR" id="PIRNR018968"/>
    </source>
</evidence>
<dbReference type="InterPro" id="IPR052536">
    <property type="entry name" value="ABC-4_Integral_Memb_Prot"/>
</dbReference>
<feature type="domain" description="ABC3 transporter permease C-terminal" evidence="7">
    <location>
        <begin position="64"/>
        <end position="175"/>
    </location>
</feature>
<comment type="caution">
    <text evidence="8">The sequence shown here is derived from an EMBL/GenBank/DDBJ whole genome shotgun (WGS) entry which is preliminary data.</text>
</comment>
<evidence type="ECO:0000256" key="1">
    <source>
        <dbReference type="ARBA" id="ARBA00004651"/>
    </source>
</evidence>
<dbReference type="Pfam" id="PF02687">
    <property type="entry name" value="FtsX"/>
    <property type="match status" value="1"/>
</dbReference>
<reference evidence="8" key="2">
    <citation type="journal article" date="2021" name="PeerJ">
        <title>Extensive microbial diversity within the chicken gut microbiome revealed by metagenomics and culture.</title>
        <authorList>
            <person name="Gilroy R."/>
            <person name="Ravi A."/>
            <person name="Getino M."/>
            <person name="Pursley I."/>
            <person name="Horton D.L."/>
            <person name="Alikhan N.F."/>
            <person name="Baker D."/>
            <person name="Gharbi K."/>
            <person name="Hall N."/>
            <person name="Watson M."/>
            <person name="Adriaenssens E.M."/>
            <person name="Foster-Nyarko E."/>
            <person name="Jarju S."/>
            <person name="Secka A."/>
            <person name="Antonio M."/>
            <person name="Oren A."/>
            <person name="Chaudhuri R.R."/>
            <person name="La Ragione R."/>
            <person name="Hildebrand F."/>
            <person name="Pallen M.J."/>
        </authorList>
    </citation>
    <scope>NUCLEOTIDE SEQUENCE</scope>
    <source>
        <strain evidence="8">CHK195-11698</strain>
    </source>
</reference>
<feature type="transmembrane region" description="Helical" evidence="6">
    <location>
        <begin position="285"/>
        <end position="309"/>
    </location>
</feature>
<name>A0A9D1HNC8_9FIRM</name>
<evidence type="ECO:0000313" key="8">
    <source>
        <dbReference type="EMBL" id="HIU13703.1"/>
    </source>
</evidence>
<comment type="similarity">
    <text evidence="6">Belongs to the ABC-4 integral membrane protein family.</text>
</comment>
<proteinExistence type="inferred from homology"/>
<evidence type="ECO:0000256" key="5">
    <source>
        <dbReference type="ARBA" id="ARBA00023136"/>
    </source>
</evidence>
<dbReference type="GO" id="GO:0005886">
    <property type="term" value="C:plasma membrane"/>
    <property type="evidence" value="ECO:0007669"/>
    <property type="project" value="UniProtKB-SubCell"/>
</dbReference>
<feature type="transmembrane region" description="Helical" evidence="6">
    <location>
        <begin position="20"/>
        <end position="38"/>
    </location>
</feature>
<keyword evidence="5 6" id="KW-0472">Membrane</keyword>
<keyword evidence="4 6" id="KW-1133">Transmembrane helix</keyword>
<feature type="transmembrane region" description="Helical" evidence="6">
    <location>
        <begin position="541"/>
        <end position="563"/>
    </location>
</feature>
<evidence type="ECO:0000313" key="9">
    <source>
        <dbReference type="Proteomes" id="UP000824175"/>
    </source>
</evidence>
<dbReference type="AlphaFoldDB" id="A0A9D1HNC8"/>
<feature type="transmembrane region" description="Helical" evidence="6">
    <location>
        <begin position="203"/>
        <end position="222"/>
    </location>
</feature>
<dbReference type="InterPro" id="IPR003838">
    <property type="entry name" value="ABC3_permease_C"/>
</dbReference>
<gene>
    <name evidence="8" type="ORF">IAD15_06495</name>
</gene>
<organism evidence="8 9">
    <name type="scientific">Candidatus Fimiplasma intestinipullorum</name>
    <dbReference type="NCBI Taxonomy" id="2840825"/>
    <lineage>
        <taxon>Bacteria</taxon>
        <taxon>Bacillati</taxon>
        <taxon>Bacillota</taxon>
        <taxon>Clostridia</taxon>
        <taxon>Eubacteriales</taxon>
        <taxon>Candidatus Fimiplasma</taxon>
    </lineage>
</organism>
<feature type="transmembrane region" description="Helical" evidence="6">
    <location>
        <begin position="597"/>
        <end position="614"/>
    </location>
</feature>
<comment type="subcellular location">
    <subcellularLocation>
        <location evidence="1 6">Cell membrane</location>
        <topology evidence="1 6">Multi-pass membrane protein</topology>
    </subcellularLocation>
</comment>
<dbReference type="EMBL" id="DVMJ01000055">
    <property type="protein sequence ID" value="HIU13703.1"/>
    <property type="molecule type" value="Genomic_DNA"/>
</dbReference>
<dbReference type="PANTHER" id="PTHR46795:SF3">
    <property type="entry name" value="ABC TRANSPORTER PERMEASE"/>
    <property type="match status" value="1"/>
</dbReference>
<feature type="transmembrane region" description="Helical" evidence="6">
    <location>
        <begin position="242"/>
        <end position="264"/>
    </location>
</feature>
<dbReference type="GO" id="GO:0055085">
    <property type="term" value="P:transmembrane transport"/>
    <property type="evidence" value="ECO:0007669"/>
    <property type="project" value="UniProtKB-UniRule"/>
</dbReference>
<keyword evidence="6" id="KW-0813">Transport</keyword>
<dbReference type="InterPro" id="IPR027022">
    <property type="entry name" value="ABC_permease_BceB-typ"/>
</dbReference>
<protein>
    <submittedName>
        <fullName evidence="8">ABC transporter permease</fullName>
    </submittedName>
</protein>
<sequence length="665" mass="75139">MTLFKLSLKNMHQSLKDYAIYFFTLILGVAIFYIFNAMDSQTIMIEATSSKREMIELTVQVMSVLSVFVSFVLGFLIIYASQFLIKRRKKEFAIYMLLGMSKAKISRVLLLETLSIGLVSLIAGLGIGVVLSQGMSVVVASLFEVPMTGFRFVFSLSATLKTFTYFSIMYILVMIFNTITVNRCRLIELLQARSKSEPLKLKNPWLCILVFGVACILLAQAYHQVAYEPLAGFIVQDIFRLMAQGGIATFLVFWSLSGLILRAGMHLKGFYYHHLNSFILREIDAKINTMVFSMTIICLMLFMTVTVLASCLSLKDATTKELATYFPVDAQLSSDQPVARMLEDASFDLNQFSSYMSTTTYYGDHLQRRDLLGSYASEAYRQYTFVGLDYSVQIISVSDYNALSAYFHHEPIQLADHEYAISCNYETMAHFYNIALSRGNQLTIGKTSLVPAYTTCLDSFIHPSPQTINEGLLIVPDHCVAQLNVMDYMLTANYQANTDSQREAIDQQLNTLAHDLKDQQIYLFVDSKIETYASSVGLGTMLTFIGIYLGIVFLISSAAILALKQLSDCSDNKQRYVILRKIGTDEKWISRAILKQTAIIFGFPLLIAMIHSYFGIRFILRLFAYNGQIGLSSSIYMTALFLIMIYGGYFVITYLSSRMILKEDR</sequence>
<evidence type="ECO:0000259" key="7">
    <source>
        <dbReference type="Pfam" id="PF02687"/>
    </source>
</evidence>
<evidence type="ECO:0000256" key="2">
    <source>
        <dbReference type="ARBA" id="ARBA00022475"/>
    </source>
</evidence>
<dbReference type="Proteomes" id="UP000824175">
    <property type="component" value="Unassembled WGS sequence"/>
</dbReference>
<feature type="transmembrane region" description="Helical" evidence="6">
    <location>
        <begin position="110"/>
        <end position="143"/>
    </location>
</feature>
<accession>A0A9D1HNC8</accession>
<keyword evidence="2 6" id="KW-1003">Cell membrane</keyword>
<dbReference type="PANTHER" id="PTHR46795">
    <property type="entry name" value="ABC TRANSPORTER PERMEASE-RELATED-RELATED"/>
    <property type="match status" value="1"/>
</dbReference>
<feature type="transmembrane region" description="Helical" evidence="6">
    <location>
        <begin position="163"/>
        <end position="182"/>
    </location>
</feature>
<feature type="transmembrane region" description="Helical" evidence="6">
    <location>
        <begin position="634"/>
        <end position="655"/>
    </location>
</feature>
<dbReference type="PIRSF" id="PIRSF018968">
    <property type="entry name" value="ABC_permease_BceB"/>
    <property type="match status" value="1"/>
</dbReference>
<evidence type="ECO:0000256" key="4">
    <source>
        <dbReference type="ARBA" id="ARBA00022989"/>
    </source>
</evidence>
<feature type="transmembrane region" description="Helical" evidence="6">
    <location>
        <begin position="58"/>
        <end position="80"/>
    </location>
</feature>
<keyword evidence="3 6" id="KW-0812">Transmembrane</keyword>
<reference evidence="8" key="1">
    <citation type="submission" date="2020-10" db="EMBL/GenBank/DDBJ databases">
        <authorList>
            <person name="Gilroy R."/>
        </authorList>
    </citation>
    <scope>NUCLEOTIDE SEQUENCE</scope>
    <source>
        <strain evidence="8">CHK195-11698</strain>
    </source>
</reference>